<dbReference type="AlphaFoldDB" id="A0A0F9J5L9"/>
<accession>A0A0F9J5L9</accession>
<organism evidence="1">
    <name type="scientific">marine sediment metagenome</name>
    <dbReference type="NCBI Taxonomy" id="412755"/>
    <lineage>
        <taxon>unclassified sequences</taxon>
        <taxon>metagenomes</taxon>
        <taxon>ecological metagenomes</taxon>
    </lineage>
</organism>
<name>A0A0F9J5L9_9ZZZZ</name>
<protein>
    <submittedName>
        <fullName evidence="1">Uncharacterized protein</fullName>
    </submittedName>
</protein>
<proteinExistence type="predicted"/>
<sequence>MKLLDTVTGLTVEVPESVACADHEDGGEFMWIDGNYACDCNRALFHARARGVPDPLNPPCGDERFVLSEAPWMDVALVISRLRDTQEKPTIAELEAMIGDGAEPHLAPDGTVTVEHPKVHRLEDILDDTTPPKEVEAATTEGYCTCRECGRDQCQIHDAPPPSEAV</sequence>
<evidence type="ECO:0000313" key="1">
    <source>
        <dbReference type="EMBL" id="KKM65044.1"/>
    </source>
</evidence>
<reference evidence="1" key="1">
    <citation type="journal article" date="2015" name="Nature">
        <title>Complex archaea that bridge the gap between prokaryotes and eukaryotes.</title>
        <authorList>
            <person name="Spang A."/>
            <person name="Saw J.H."/>
            <person name="Jorgensen S.L."/>
            <person name="Zaremba-Niedzwiedzka K."/>
            <person name="Martijn J."/>
            <person name="Lind A.E."/>
            <person name="van Eijk R."/>
            <person name="Schleper C."/>
            <person name="Guy L."/>
            <person name="Ettema T.J."/>
        </authorList>
    </citation>
    <scope>NUCLEOTIDE SEQUENCE</scope>
</reference>
<dbReference type="EMBL" id="LAZR01010790">
    <property type="protein sequence ID" value="KKM65044.1"/>
    <property type="molecule type" value="Genomic_DNA"/>
</dbReference>
<gene>
    <name evidence="1" type="ORF">LCGC14_1495300</name>
</gene>
<comment type="caution">
    <text evidence="1">The sequence shown here is derived from an EMBL/GenBank/DDBJ whole genome shotgun (WGS) entry which is preliminary data.</text>
</comment>